<organism evidence="2 3">
    <name type="scientific">Streptomyces niveiscabiei</name>
    <dbReference type="NCBI Taxonomy" id="164115"/>
    <lineage>
        <taxon>Bacteria</taxon>
        <taxon>Bacillati</taxon>
        <taxon>Actinomycetota</taxon>
        <taxon>Actinomycetes</taxon>
        <taxon>Kitasatosporales</taxon>
        <taxon>Streptomycetaceae</taxon>
        <taxon>Streptomyces</taxon>
    </lineage>
</organism>
<dbReference type="Proteomes" id="UP001631957">
    <property type="component" value="Unassembled WGS sequence"/>
</dbReference>
<evidence type="ECO:0000313" key="2">
    <source>
        <dbReference type="EMBL" id="MFM9609225.1"/>
    </source>
</evidence>
<keyword evidence="3" id="KW-1185">Reference proteome</keyword>
<comment type="caution">
    <text evidence="2">The sequence shown here is derived from an EMBL/GenBank/DDBJ whole genome shotgun (WGS) entry which is preliminary data.</text>
</comment>
<dbReference type="RefSeq" id="WP_159052224.1">
    <property type="nucleotide sequence ID" value="NZ_JARAYJ010000034.1"/>
</dbReference>
<sequence>MERHEEQTKHRSWAGRWEGLVLCLAAGFAVLAVIRPDLYGGLIEGAAETVTALAH</sequence>
<evidence type="ECO:0008006" key="4">
    <source>
        <dbReference type="Google" id="ProtNLM"/>
    </source>
</evidence>
<protein>
    <recommendedName>
        <fullName evidence="4">Integral membrane protein</fullName>
    </recommendedName>
</protein>
<keyword evidence="1" id="KW-1133">Transmembrane helix</keyword>
<dbReference type="EMBL" id="JBJVNI010000005">
    <property type="protein sequence ID" value="MFM9609225.1"/>
    <property type="molecule type" value="Genomic_DNA"/>
</dbReference>
<keyword evidence="1" id="KW-0472">Membrane</keyword>
<evidence type="ECO:0000256" key="1">
    <source>
        <dbReference type="SAM" id="Phobius"/>
    </source>
</evidence>
<feature type="transmembrane region" description="Helical" evidence="1">
    <location>
        <begin position="17"/>
        <end position="34"/>
    </location>
</feature>
<keyword evidence="1" id="KW-0812">Transmembrane</keyword>
<name>A0ABW9HQI4_9ACTN</name>
<reference evidence="2 3" key="1">
    <citation type="submission" date="2024-12" db="EMBL/GenBank/DDBJ databases">
        <title>Forecasting of Potato common scab and diversities of Pathogenic streptomyces spp. in china.</title>
        <authorList>
            <person name="Handique U."/>
            <person name="Wu J."/>
        </authorList>
    </citation>
    <scope>NUCLEOTIDE SEQUENCE [LARGE SCALE GENOMIC DNA]</scope>
    <source>
        <strain evidence="2 3">ZRIMU1530</strain>
    </source>
</reference>
<gene>
    <name evidence="2" type="ORF">ACKI18_10920</name>
</gene>
<accession>A0ABW9HQI4</accession>
<proteinExistence type="predicted"/>
<evidence type="ECO:0000313" key="3">
    <source>
        <dbReference type="Proteomes" id="UP001631957"/>
    </source>
</evidence>